<sequence length="285" mass="34027">ILSQKSYLIGLYNLESYSQEERENRICNEIFKVWGVNGFITTLFRTYDEDDEFENNKFTNCLGNLLRVWNTAGNLDYFVSSRKFLTEFMDMAKHRLELIGFDSIACVSDFFRLSLVVICLFDADKKIHDEFNETLEPNFQNALKKLIDIITVFNWNVLEMLTETFLATFMDVCKIRLQNIEFFYDTPVSEYFRISFVVTWLFDADKKIYDEFNETLEPLFKNALKQLTKKIEFWSWNVVEMLTESETDSRLKEFKLKAENYSWKPKWVTEFLEIVNIQSEVRESL</sequence>
<name>A0A8J2K130_9HEXA</name>
<dbReference type="EMBL" id="CAJVCH010161101">
    <property type="protein sequence ID" value="CAG7728272.1"/>
    <property type="molecule type" value="Genomic_DNA"/>
</dbReference>
<proteinExistence type="predicted"/>
<gene>
    <name evidence="1" type="ORF">AFUS01_LOCUS17065</name>
</gene>
<feature type="non-terminal residue" evidence="1">
    <location>
        <position position="1"/>
    </location>
</feature>
<evidence type="ECO:0000313" key="2">
    <source>
        <dbReference type="Proteomes" id="UP000708208"/>
    </source>
</evidence>
<keyword evidence="2" id="KW-1185">Reference proteome</keyword>
<reference evidence="1" key="1">
    <citation type="submission" date="2021-06" db="EMBL/GenBank/DDBJ databases">
        <authorList>
            <person name="Hodson N. C."/>
            <person name="Mongue J. A."/>
            <person name="Jaron S. K."/>
        </authorList>
    </citation>
    <scope>NUCLEOTIDE SEQUENCE</scope>
</reference>
<evidence type="ECO:0000313" key="1">
    <source>
        <dbReference type="EMBL" id="CAG7728272.1"/>
    </source>
</evidence>
<comment type="caution">
    <text evidence="1">The sequence shown here is derived from an EMBL/GenBank/DDBJ whole genome shotgun (WGS) entry which is preliminary data.</text>
</comment>
<protein>
    <submittedName>
        <fullName evidence="1">Uncharacterized protein</fullName>
    </submittedName>
</protein>
<dbReference type="Proteomes" id="UP000708208">
    <property type="component" value="Unassembled WGS sequence"/>
</dbReference>
<accession>A0A8J2K130</accession>
<organism evidence="1 2">
    <name type="scientific">Allacma fusca</name>
    <dbReference type="NCBI Taxonomy" id="39272"/>
    <lineage>
        <taxon>Eukaryota</taxon>
        <taxon>Metazoa</taxon>
        <taxon>Ecdysozoa</taxon>
        <taxon>Arthropoda</taxon>
        <taxon>Hexapoda</taxon>
        <taxon>Collembola</taxon>
        <taxon>Symphypleona</taxon>
        <taxon>Sminthuridae</taxon>
        <taxon>Allacma</taxon>
    </lineage>
</organism>
<dbReference type="AlphaFoldDB" id="A0A8J2K130"/>